<reference evidence="2 3" key="1">
    <citation type="submission" date="2017-04" db="EMBL/GenBank/DDBJ databases">
        <authorList>
            <person name="Afonso C.L."/>
            <person name="Miller P.J."/>
            <person name="Scott M.A."/>
            <person name="Spackman E."/>
            <person name="Goraichik I."/>
            <person name="Dimitrov K.M."/>
            <person name="Suarez D.L."/>
            <person name="Swayne D.E."/>
        </authorList>
    </citation>
    <scope>NUCLEOTIDE SEQUENCE [LARGE SCALE GENOMIC DNA]</scope>
    <source>
        <strain evidence="2 3">DSM 5090</strain>
    </source>
</reference>
<sequence>MVEKVGNGGDCGMSKPINFQCKWDSAEVMPVAMLEAVGISFYQAHTERHAMAFVAEEKKRLEGDSICRIPFCVMVEAQAFGANVVIPDNESGPTLRDYRFTSMEQLAELDEIDLTSGRINEVLHCAQILKNKGNVVAVNVEGPFTILGLLIDSVELFKGIYLHRQLLEKALETIENSIVKYMLTAAEKGAQIISYADPTGARELVGPELFREISGQSTYNILKKVEARLDGAVVHLCGITSLSLEKSGFCQAKSVAVPDARTYGESICQVLAQDKTIKLLGHNCMKSTPAVLKNPVVWQIELN</sequence>
<keyword evidence="3" id="KW-1185">Reference proteome</keyword>
<dbReference type="OrthoDB" id="2135496at2"/>
<dbReference type="PANTHER" id="PTHR47099:SF1">
    <property type="entry name" value="METHYLCOBAMIDE:COM METHYLTRANSFERASE MTBA"/>
    <property type="match status" value="1"/>
</dbReference>
<dbReference type="SUPFAM" id="SSF51726">
    <property type="entry name" value="UROD/MetE-like"/>
    <property type="match status" value="1"/>
</dbReference>
<gene>
    <name evidence="2" type="ORF">SAMN04488500_107123</name>
</gene>
<dbReference type="STRING" id="112901.SAMN04488500_107123"/>
<dbReference type="InterPro" id="IPR000257">
    <property type="entry name" value="Uroporphyrinogen_deCOase"/>
</dbReference>
<protein>
    <submittedName>
        <fullName evidence="2">Uroporphyrinogen decarboxylase (URO-D)</fullName>
    </submittedName>
</protein>
<name>A0A1W2BE18_9FIRM</name>
<dbReference type="InterPro" id="IPR038071">
    <property type="entry name" value="UROD/MetE-like_sf"/>
</dbReference>
<evidence type="ECO:0000259" key="1">
    <source>
        <dbReference type="Pfam" id="PF01208"/>
    </source>
</evidence>
<dbReference type="InterPro" id="IPR052024">
    <property type="entry name" value="Methanogen_methyltrans"/>
</dbReference>
<dbReference type="GO" id="GO:0006779">
    <property type="term" value="P:porphyrin-containing compound biosynthetic process"/>
    <property type="evidence" value="ECO:0007669"/>
    <property type="project" value="InterPro"/>
</dbReference>
<dbReference type="GO" id="GO:0004853">
    <property type="term" value="F:uroporphyrinogen decarboxylase activity"/>
    <property type="evidence" value="ECO:0007669"/>
    <property type="project" value="InterPro"/>
</dbReference>
<accession>A0A1W2BE18</accession>
<dbReference type="Gene3D" id="3.20.20.210">
    <property type="match status" value="1"/>
</dbReference>
<feature type="domain" description="Uroporphyrinogen decarboxylase (URO-D)" evidence="1">
    <location>
        <begin position="32"/>
        <end position="251"/>
    </location>
</feature>
<proteinExistence type="predicted"/>
<dbReference type="PANTHER" id="PTHR47099">
    <property type="entry name" value="METHYLCOBAMIDE:COM METHYLTRANSFERASE MTBA"/>
    <property type="match status" value="1"/>
</dbReference>
<dbReference type="Proteomes" id="UP000192738">
    <property type="component" value="Unassembled WGS sequence"/>
</dbReference>
<evidence type="ECO:0000313" key="2">
    <source>
        <dbReference type="EMBL" id="SMC71237.1"/>
    </source>
</evidence>
<dbReference type="Pfam" id="PF01208">
    <property type="entry name" value="URO-D"/>
    <property type="match status" value="1"/>
</dbReference>
<organism evidence="2 3">
    <name type="scientific">Sporomusa malonica</name>
    <dbReference type="NCBI Taxonomy" id="112901"/>
    <lineage>
        <taxon>Bacteria</taxon>
        <taxon>Bacillati</taxon>
        <taxon>Bacillota</taxon>
        <taxon>Negativicutes</taxon>
        <taxon>Selenomonadales</taxon>
        <taxon>Sporomusaceae</taxon>
        <taxon>Sporomusa</taxon>
    </lineage>
</organism>
<evidence type="ECO:0000313" key="3">
    <source>
        <dbReference type="Proteomes" id="UP000192738"/>
    </source>
</evidence>
<dbReference type="AlphaFoldDB" id="A0A1W2BE18"/>
<dbReference type="EMBL" id="FWXI01000007">
    <property type="protein sequence ID" value="SMC71237.1"/>
    <property type="molecule type" value="Genomic_DNA"/>
</dbReference>